<evidence type="ECO:0000313" key="2">
    <source>
        <dbReference type="EMBL" id="KAF7268191.1"/>
    </source>
</evidence>
<proteinExistence type="predicted"/>
<comment type="caution">
    <text evidence="2">The sequence shown here is derived from an EMBL/GenBank/DDBJ whole genome shotgun (WGS) entry which is preliminary data.</text>
</comment>
<name>A0A834HXF1_RHYFE</name>
<feature type="region of interest" description="Disordered" evidence="1">
    <location>
        <begin position="79"/>
        <end position="142"/>
    </location>
</feature>
<gene>
    <name evidence="2" type="ORF">GWI33_018653</name>
</gene>
<evidence type="ECO:0000313" key="3">
    <source>
        <dbReference type="Proteomes" id="UP000625711"/>
    </source>
</evidence>
<reference evidence="2" key="1">
    <citation type="submission" date="2020-08" db="EMBL/GenBank/DDBJ databases">
        <title>Genome sequencing and assembly of the red palm weevil Rhynchophorus ferrugineus.</title>
        <authorList>
            <person name="Dias G.B."/>
            <person name="Bergman C.M."/>
            <person name="Manee M."/>
        </authorList>
    </citation>
    <scope>NUCLEOTIDE SEQUENCE</scope>
    <source>
        <strain evidence="2">AA-2017</strain>
        <tissue evidence="2">Whole larva</tissue>
    </source>
</reference>
<accession>A0A834HXF1</accession>
<keyword evidence="3" id="KW-1185">Reference proteome</keyword>
<dbReference type="EMBL" id="JAACXV010014339">
    <property type="protein sequence ID" value="KAF7268191.1"/>
    <property type="molecule type" value="Genomic_DNA"/>
</dbReference>
<dbReference type="Proteomes" id="UP000625711">
    <property type="component" value="Unassembled WGS sequence"/>
</dbReference>
<evidence type="ECO:0000256" key="1">
    <source>
        <dbReference type="SAM" id="MobiDB-lite"/>
    </source>
</evidence>
<protein>
    <submittedName>
        <fullName evidence="2">Uncharacterized protein</fullName>
    </submittedName>
</protein>
<dbReference type="AlphaFoldDB" id="A0A834HXF1"/>
<sequence length="142" mass="15924">MVDFFRTNESVLIVTERHGIVKAVSTRLPAERQAMTSVLTYAFDEETARFASRNVFYLVLGCGLAMIYRREMASQKNRMIYDSDGLRSRSKKATSSRVKRKSQRGAEGDRAQHPAAMKPLKASGDVKNGRRPVPWAVGQPTC</sequence>
<feature type="compositionally biased region" description="Basic residues" evidence="1">
    <location>
        <begin position="88"/>
        <end position="103"/>
    </location>
</feature>
<organism evidence="2 3">
    <name type="scientific">Rhynchophorus ferrugineus</name>
    <name type="common">Red palm weevil</name>
    <name type="synonym">Curculio ferrugineus</name>
    <dbReference type="NCBI Taxonomy" id="354439"/>
    <lineage>
        <taxon>Eukaryota</taxon>
        <taxon>Metazoa</taxon>
        <taxon>Ecdysozoa</taxon>
        <taxon>Arthropoda</taxon>
        <taxon>Hexapoda</taxon>
        <taxon>Insecta</taxon>
        <taxon>Pterygota</taxon>
        <taxon>Neoptera</taxon>
        <taxon>Endopterygota</taxon>
        <taxon>Coleoptera</taxon>
        <taxon>Polyphaga</taxon>
        <taxon>Cucujiformia</taxon>
        <taxon>Curculionidae</taxon>
        <taxon>Dryophthorinae</taxon>
        <taxon>Rhynchophorus</taxon>
    </lineage>
</organism>